<accession>A0ABS0NLV7</accession>
<name>A0ABS0NLV7_9ACTN</name>
<dbReference type="NCBIfam" id="TIGR02960">
    <property type="entry name" value="SigX5"/>
    <property type="match status" value="1"/>
</dbReference>
<evidence type="ECO:0000256" key="5">
    <source>
        <dbReference type="ARBA" id="ARBA00023163"/>
    </source>
</evidence>
<keyword evidence="5" id="KW-0804">Transcription</keyword>
<dbReference type="InterPro" id="IPR013325">
    <property type="entry name" value="RNA_pol_sigma_r2"/>
</dbReference>
<feature type="domain" description="RNA polymerase sigma factor 70 region 4 type 2" evidence="8">
    <location>
        <begin position="174"/>
        <end position="226"/>
    </location>
</feature>
<dbReference type="NCBIfam" id="NF006089">
    <property type="entry name" value="PRK08241.1"/>
    <property type="match status" value="1"/>
</dbReference>
<keyword evidence="11" id="KW-1185">Reference proteome</keyword>
<dbReference type="InterPro" id="IPR032710">
    <property type="entry name" value="NTF2-like_dom_sf"/>
</dbReference>
<dbReference type="PANTHER" id="PTHR43133:SF65">
    <property type="entry name" value="ECF RNA POLYMERASE SIGMA FACTOR SIGG"/>
    <property type="match status" value="1"/>
</dbReference>
<evidence type="ECO:0000259" key="8">
    <source>
        <dbReference type="Pfam" id="PF08281"/>
    </source>
</evidence>
<dbReference type="Gene3D" id="1.10.10.10">
    <property type="entry name" value="Winged helix-like DNA-binding domain superfamily/Winged helix DNA-binding domain"/>
    <property type="match status" value="1"/>
</dbReference>
<evidence type="ECO:0000256" key="2">
    <source>
        <dbReference type="ARBA" id="ARBA00011344"/>
    </source>
</evidence>
<dbReference type="SUPFAM" id="SSF88659">
    <property type="entry name" value="Sigma3 and sigma4 domains of RNA polymerase sigma factors"/>
    <property type="match status" value="1"/>
</dbReference>
<evidence type="ECO:0000256" key="1">
    <source>
        <dbReference type="ARBA" id="ARBA00010641"/>
    </source>
</evidence>
<dbReference type="InterPro" id="IPR013324">
    <property type="entry name" value="RNA_pol_sigma_r3/r4-like"/>
</dbReference>
<dbReference type="PANTHER" id="PTHR43133">
    <property type="entry name" value="RNA POLYMERASE ECF-TYPE SIGMA FACTO"/>
    <property type="match status" value="1"/>
</dbReference>
<dbReference type="Pfam" id="PF12680">
    <property type="entry name" value="SnoaL_2"/>
    <property type="match status" value="1"/>
</dbReference>
<dbReference type="CDD" id="cd06171">
    <property type="entry name" value="Sigma70_r4"/>
    <property type="match status" value="1"/>
</dbReference>
<evidence type="ECO:0000259" key="7">
    <source>
        <dbReference type="Pfam" id="PF04542"/>
    </source>
</evidence>
<protein>
    <submittedName>
        <fullName evidence="10">Sigma-70 family RNA polymerase sigma factor</fullName>
    </submittedName>
</protein>
<organism evidence="10 11">
    <name type="scientific">Streptomyces pactum</name>
    <dbReference type="NCBI Taxonomy" id="68249"/>
    <lineage>
        <taxon>Bacteria</taxon>
        <taxon>Bacillati</taxon>
        <taxon>Actinomycetota</taxon>
        <taxon>Actinomycetes</taxon>
        <taxon>Kitasatosporales</taxon>
        <taxon>Streptomycetaceae</taxon>
        <taxon>Streptomyces</taxon>
    </lineage>
</organism>
<dbReference type="InterPro" id="IPR036388">
    <property type="entry name" value="WH-like_DNA-bd_sf"/>
</dbReference>
<dbReference type="InterPro" id="IPR014305">
    <property type="entry name" value="RNA_pol_sigma-G_actinobac"/>
</dbReference>
<keyword evidence="3" id="KW-0805">Transcription regulation</keyword>
<dbReference type="EMBL" id="JACYXC010000001">
    <property type="protein sequence ID" value="MBH5336079.1"/>
    <property type="molecule type" value="Genomic_DNA"/>
</dbReference>
<dbReference type="NCBIfam" id="TIGR02937">
    <property type="entry name" value="sigma70-ECF"/>
    <property type="match status" value="1"/>
</dbReference>
<dbReference type="Pfam" id="PF08281">
    <property type="entry name" value="Sigma70_r4_2"/>
    <property type="match status" value="1"/>
</dbReference>
<dbReference type="InterPro" id="IPR007627">
    <property type="entry name" value="RNA_pol_sigma70_r2"/>
</dbReference>
<dbReference type="SUPFAM" id="SSF54427">
    <property type="entry name" value="NTF2-like"/>
    <property type="match status" value="1"/>
</dbReference>
<evidence type="ECO:0000313" key="10">
    <source>
        <dbReference type="EMBL" id="MBH5336079.1"/>
    </source>
</evidence>
<dbReference type="InterPro" id="IPR014284">
    <property type="entry name" value="RNA_pol_sigma-70_dom"/>
</dbReference>
<evidence type="ECO:0000256" key="3">
    <source>
        <dbReference type="ARBA" id="ARBA00023015"/>
    </source>
</evidence>
<evidence type="ECO:0000256" key="4">
    <source>
        <dbReference type="ARBA" id="ARBA00023082"/>
    </source>
</evidence>
<dbReference type="SUPFAM" id="SSF88946">
    <property type="entry name" value="Sigma2 domain of RNA polymerase sigma factors"/>
    <property type="match status" value="1"/>
</dbReference>
<gene>
    <name evidence="10" type="ORF">IHE55_15300</name>
</gene>
<reference evidence="10 11" key="1">
    <citation type="submission" date="2020-09" db="EMBL/GenBank/DDBJ databases">
        <title>Biosynthesis of the nuclear factor of activated T cells inhibitor NFAT-133 and its congeners in Streptomyces pactum.</title>
        <authorList>
            <person name="Zhou W."/>
            <person name="Posri P."/>
            <person name="Abugrain M.E."/>
            <person name="Weisberg A.J."/>
            <person name="Chang J.H."/>
            <person name="Mahmud T."/>
        </authorList>
    </citation>
    <scope>NUCLEOTIDE SEQUENCE [LARGE SCALE GENOMIC DNA]</scope>
    <source>
        <strain evidence="10 11">ATCC 27456</strain>
    </source>
</reference>
<keyword evidence="4" id="KW-0731">Sigma factor</keyword>
<dbReference type="Pfam" id="PF04542">
    <property type="entry name" value="Sigma70_r2"/>
    <property type="match status" value="1"/>
</dbReference>
<comment type="subunit">
    <text evidence="2">Interacts transiently with the RNA polymerase catalytic core formed by RpoA, RpoB, RpoC and RpoZ (2 alpha, 1 beta, 1 beta' and 1 omega subunit) to form the RNA polymerase holoenzyme that can initiate transcription.</text>
</comment>
<dbReference type="InterPro" id="IPR037401">
    <property type="entry name" value="SnoaL-like"/>
</dbReference>
<feature type="compositionally biased region" description="Gly residues" evidence="6">
    <location>
        <begin position="9"/>
        <end position="21"/>
    </location>
</feature>
<evidence type="ECO:0000259" key="9">
    <source>
        <dbReference type="Pfam" id="PF12680"/>
    </source>
</evidence>
<comment type="caution">
    <text evidence="10">The sequence shown here is derived from an EMBL/GenBank/DDBJ whole genome shotgun (WGS) entry which is preliminary data.</text>
</comment>
<feature type="domain" description="RNA polymerase sigma-70 region 2" evidence="7">
    <location>
        <begin position="56"/>
        <end position="120"/>
    </location>
</feature>
<dbReference type="Gene3D" id="3.10.450.50">
    <property type="match status" value="1"/>
</dbReference>
<sequence>MATADTVGTAGGAGHGRYGGSGRRRGGHGGGSGRRRGGSGGRGPAPGGTVEARLELHRVELTGYCYRMLGSAFEAEDAVQETLIRAWRGYDRFEGRAALRSWLYRIATNVCLDMLGGSQRRARPMDLASPVSAGASLPDALPEATWLSPVPDGRVVPERGDPAELAVARESIRLAFVAALQHLAPRQRAVLILREVLAWRASEVAELLDTTVASVNSALQRARATLAQREITDTAVAGAMDERQRGLLARYVEAFESYDLESLTALLREDATLSMPPYDLWLRGHADISAWMLGPGRHCRGSRLVPVVANGTPAFGQYRPSLSGSGYDAWALQVVEVTGDRISGLNAFLDTERLFPLFGLPPRLED</sequence>
<feature type="compositionally biased region" description="Basic residues" evidence="6">
    <location>
        <begin position="22"/>
        <end position="37"/>
    </location>
</feature>
<evidence type="ECO:0000256" key="6">
    <source>
        <dbReference type="SAM" id="MobiDB-lite"/>
    </source>
</evidence>
<proteinExistence type="inferred from homology"/>
<feature type="domain" description="SnoaL-like" evidence="9">
    <location>
        <begin position="249"/>
        <end position="343"/>
    </location>
</feature>
<dbReference type="InterPro" id="IPR039425">
    <property type="entry name" value="RNA_pol_sigma-70-like"/>
</dbReference>
<comment type="similarity">
    <text evidence="1">Belongs to the sigma-70 factor family. ECF subfamily.</text>
</comment>
<dbReference type="Proteomes" id="UP000807371">
    <property type="component" value="Unassembled WGS sequence"/>
</dbReference>
<dbReference type="InterPro" id="IPR013249">
    <property type="entry name" value="RNA_pol_sigma70_r4_t2"/>
</dbReference>
<feature type="region of interest" description="Disordered" evidence="6">
    <location>
        <begin position="1"/>
        <end position="50"/>
    </location>
</feature>
<dbReference type="Gene3D" id="1.10.1740.10">
    <property type="match status" value="1"/>
</dbReference>
<evidence type="ECO:0000313" key="11">
    <source>
        <dbReference type="Proteomes" id="UP000807371"/>
    </source>
</evidence>